<evidence type="ECO:0000256" key="6">
    <source>
        <dbReference type="ARBA" id="ARBA00022989"/>
    </source>
</evidence>
<dbReference type="GO" id="GO:0005886">
    <property type="term" value="C:plasma membrane"/>
    <property type="evidence" value="ECO:0007669"/>
    <property type="project" value="TreeGrafter"/>
</dbReference>
<organism evidence="13 14">
    <name type="scientific">Ilumatobacter coccineus</name>
    <dbReference type="NCBI Taxonomy" id="467094"/>
    <lineage>
        <taxon>Bacteria</taxon>
        <taxon>Bacillati</taxon>
        <taxon>Actinomycetota</taxon>
        <taxon>Acidimicrobiia</taxon>
        <taxon>Acidimicrobiales</taxon>
        <taxon>Ilumatobacteraceae</taxon>
        <taxon>Ilumatobacter</taxon>
    </lineage>
</organism>
<feature type="transmembrane region" description="Helical" evidence="10">
    <location>
        <begin position="381"/>
        <end position="401"/>
    </location>
</feature>
<keyword evidence="4 10" id="KW-0812">Transmembrane</keyword>
<feature type="transmembrane region" description="Helical" evidence="10">
    <location>
        <begin position="460"/>
        <end position="479"/>
    </location>
</feature>
<dbReference type="GO" id="GO:0015450">
    <property type="term" value="F:protein-transporting ATPase activity"/>
    <property type="evidence" value="ECO:0007669"/>
    <property type="project" value="InterPro"/>
</dbReference>
<feature type="transmembrane region" description="Helical" evidence="10">
    <location>
        <begin position="407"/>
        <end position="431"/>
    </location>
</feature>
<dbReference type="EMBL" id="PDSL01000065">
    <property type="protein sequence ID" value="PIE31802.1"/>
    <property type="molecule type" value="Genomic_DNA"/>
</dbReference>
<keyword evidence="5" id="KW-0653">Protein transport</keyword>
<feature type="compositionally biased region" description="Low complexity" evidence="9">
    <location>
        <begin position="104"/>
        <end position="124"/>
    </location>
</feature>
<dbReference type="GO" id="GO:0006886">
    <property type="term" value="P:intracellular protein transport"/>
    <property type="evidence" value="ECO:0007669"/>
    <property type="project" value="InterPro"/>
</dbReference>
<feature type="region of interest" description="Disordered" evidence="9">
    <location>
        <begin position="190"/>
        <end position="212"/>
    </location>
</feature>
<evidence type="ECO:0000313" key="13">
    <source>
        <dbReference type="EMBL" id="PIE31802.1"/>
    </source>
</evidence>
<keyword evidence="3" id="KW-1003">Cell membrane</keyword>
<dbReference type="Gene3D" id="1.20.1640.10">
    <property type="entry name" value="Multidrug efflux transporter AcrB transmembrane domain"/>
    <property type="match status" value="1"/>
</dbReference>
<feature type="compositionally biased region" description="Low complexity" evidence="9">
    <location>
        <begin position="190"/>
        <end position="205"/>
    </location>
</feature>
<evidence type="ECO:0000256" key="10">
    <source>
        <dbReference type="SAM" id="Phobius"/>
    </source>
</evidence>
<dbReference type="NCBIfam" id="TIGR01129">
    <property type="entry name" value="secD"/>
    <property type="match status" value="1"/>
</dbReference>
<evidence type="ECO:0000259" key="11">
    <source>
        <dbReference type="Pfam" id="PF03176"/>
    </source>
</evidence>
<reference evidence="13 14" key="1">
    <citation type="submission" date="2017-10" db="EMBL/GenBank/DDBJ databases">
        <title>Novel microbial diversity and functional potential in the marine mammal oral microbiome.</title>
        <authorList>
            <person name="Dudek N.K."/>
            <person name="Sun C.L."/>
            <person name="Burstein D."/>
            <person name="Kantor R.S."/>
            <person name="Aliaga Goltsman D.S."/>
            <person name="Bik E.M."/>
            <person name="Thomas B.C."/>
            <person name="Banfield J.F."/>
            <person name="Relman D.A."/>
        </authorList>
    </citation>
    <scope>NUCLEOTIDE SEQUENCE [LARGE SCALE GENOMIC DNA]</scope>
    <source>
        <strain evidence="13">DOLJORAL78_61_10</strain>
    </source>
</reference>
<feature type="domain" description="SecDF P1 head subdomain" evidence="12">
    <location>
        <begin position="242"/>
        <end position="335"/>
    </location>
</feature>
<dbReference type="Proteomes" id="UP000230914">
    <property type="component" value="Unassembled WGS sequence"/>
</dbReference>
<dbReference type="Gene3D" id="3.30.70.3400">
    <property type="match status" value="1"/>
</dbReference>
<evidence type="ECO:0000256" key="2">
    <source>
        <dbReference type="ARBA" id="ARBA00022448"/>
    </source>
</evidence>
<evidence type="ECO:0000256" key="1">
    <source>
        <dbReference type="ARBA" id="ARBA00004141"/>
    </source>
</evidence>
<evidence type="ECO:0000256" key="5">
    <source>
        <dbReference type="ARBA" id="ARBA00022927"/>
    </source>
</evidence>
<keyword evidence="7" id="KW-0811">Translocation</keyword>
<evidence type="ECO:0000256" key="3">
    <source>
        <dbReference type="ARBA" id="ARBA00022475"/>
    </source>
</evidence>
<sequence>MGTSLAVGGSPLLGLDLQGGLSVIYAPDEPADDDQLILVQDLMRDQLESFGIAEPDVRVEGQNIIADLPGVTDQEKAFAALNVSGIVSLRPVLACAPIATPDVTGSTVPASTTPTATSAPATTVVDEDDEQSFPSLHSADDSARVARRLASPPVTTDEGEVVLSLPGNTDGSIVDDSVPVDSIDLDTVPETTAPAADSTPTSQPSVPAELPEGYNQLPYPGAGLECVVGPSGGSGEVFERKSAVAGIDQFTGGWVVTVNLRSDGEVLWNELAAECYAGSSACPTRQLAIVLDDVIQSAPTVQARTFSGSVQISGSFTEEEVSQLASVLNRGAFPVQVHQERVETVSPTAGQGSLKAAIIAGLIGVALMLAFMIWYYRRLSVVIVSGLLVWGSLVFALATWVSRSTNYALTLAGATGIIVAVGVTVDTYVVFFERLREEMRHGRVMANAAPRSFASSWRTILSADLVSLMASLILFWLSVGSVKGFALYLGLTTVCDLVVFYFYTRPAVYLLASKGWLDRQATDDKIGALA</sequence>
<dbReference type="SUPFAM" id="SSF82866">
    <property type="entry name" value="Multidrug efflux transporter AcrB transmembrane domain"/>
    <property type="match status" value="1"/>
</dbReference>
<dbReference type="Pfam" id="PF22599">
    <property type="entry name" value="SecDF_P1_head"/>
    <property type="match status" value="1"/>
</dbReference>
<evidence type="ECO:0000313" key="14">
    <source>
        <dbReference type="Proteomes" id="UP000230914"/>
    </source>
</evidence>
<dbReference type="Gene3D" id="3.30.1360.200">
    <property type="match status" value="1"/>
</dbReference>
<dbReference type="NCBIfam" id="TIGR00916">
    <property type="entry name" value="2A0604s01"/>
    <property type="match status" value="1"/>
</dbReference>
<keyword evidence="6 10" id="KW-1133">Transmembrane helix</keyword>
<dbReference type="Pfam" id="PF03176">
    <property type="entry name" value="MMPL"/>
    <property type="match status" value="1"/>
</dbReference>
<protein>
    <submittedName>
        <fullName evidence="13">Protein translocase subunit SecD</fullName>
    </submittedName>
</protein>
<evidence type="ECO:0000259" key="12">
    <source>
        <dbReference type="Pfam" id="PF22599"/>
    </source>
</evidence>
<keyword evidence="2" id="KW-0813">Transport</keyword>
<comment type="caution">
    <text evidence="13">The sequence shown here is derived from an EMBL/GenBank/DDBJ whole genome shotgun (WGS) entry which is preliminary data.</text>
</comment>
<accession>A0A2G6K9Z6</accession>
<comment type="subcellular location">
    <subcellularLocation>
        <location evidence="1">Membrane</location>
        <topology evidence="1">Multi-pass membrane protein</topology>
    </subcellularLocation>
</comment>
<dbReference type="AlphaFoldDB" id="A0A2G6K9Z6"/>
<proteinExistence type="predicted"/>
<evidence type="ECO:0000256" key="9">
    <source>
        <dbReference type="SAM" id="MobiDB-lite"/>
    </source>
</evidence>
<dbReference type="InterPro" id="IPR005791">
    <property type="entry name" value="SecD"/>
</dbReference>
<evidence type="ECO:0000256" key="7">
    <source>
        <dbReference type="ARBA" id="ARBA00023010"/>
    </source>
</evidence>
<dbReference type="InterPro" id="IPR055344">
    <property type="entry name" value="SecD_SecF_C_bact"/>
</dbReference>
<feature type="domain" description="Membrane transport protein MMPL" evidence="11">
    <location>
        <begin position="355"/>
        <end position="517"/>
    </location>
</feature>
<evidence type="ECO:0000256" key="8">
    <source>
        <dbReference type="ARBA" id="ARBA00023136"/>
    </source>
</evidence>
<feature type="region of interest" description="Disordered" evidence="9">
    <location>
        <begin position="104"/>
        <end position="176"/>
    </location>
</feature>
<evidence type="ECO:0000256" key="4">
    <source>
        <dbReference type="ARBA" id="ARBA00022692"/>
    </source>
</evidence>
<dbReference type="InterPro" id="IPR054384">
    <property type="entry name" value="SecDF_P1_head"/>
</dbReference>
<feature type="transmembrane region" description="Helical" evidence="10">
    <location>
        <begin position="356"/>
        <end position="376"/>
    </location>
</feature>
<gene>
    <name evidence="13" type="primary">secD</name>
    <name evidence="13" type="ORF">CSA55_04860</name>
</gene>
<dbReference type="InterPro" id="IPR004869">
    <property type="entry name" value="MMPL_dom"/>
</dbReference>
<dbReference type="InterPro" id="IPR022813">
    <property type="entry name" value="SecD/SecF_arch_bac"/>
</dbReference>
<dbReference type="PANTHER" id="PTHR30081:SF1">
    <property type="entry name" value="PROTEIN TRANSLOCASE SUBUNIT SECD"/>
    <property type="match status" value="1"/>
</dbReference>
<keyword evidence="8 10" id="KW-0472">Membrane</keyword>
<name>A0A2G6K9Z6_9ACTN</name>
<feature type="transmembrane region" description="Helical" evidence="10">
    <location>
        <begin position="485"/>
        <end position="504"/>
    </location>
</feature>
<dbReference type="PANTHER" id="PTHR30081">
    <property type="entry name" value="PROTEIN-EXPORT MEMBRANE PROTEIN SEC"/>
    <property type="match status" value="1"/>
</dbReference>